<protein>
    <submittedName>
        <fullName evidence="7">Electron transfer flavoprotein subunit alpha/FixB family protein</fullName>
    </submittedName>
</protein>
<dbReference type="SUPFAM" id="SSF52402">
    <property type="entry name" value="Adenine nucleotide alpha hydrolases-like"/>
    <property type="match status" value="1"/>
</dbReference>
<dbReference type="Gene3D" id="3.40.50.620">
    <property type="entry name" value="HUPs"/>
    <property type="match status" value="1"/>
</dbReference>
<comment type="caution">
    <text evidence="7">The sequence shown here is derived from an EMBL/GenBank/DDBJ whole genome shotgun (WGS) entry which is preliminary data.</text>
</comment>
<evidence type="ECO:0000256" key="5">
    <source>
        <dbReference type="ARBA" id="ARBA00022982"/>
    </source>
</evidence>
<sequence length="314" mass="31666">MSKVLIVAEHLDGKLNASTAKCVSAAQALNPEAIDVVVLAAEPAAVAAEAAQIAGVAKVLAVANAANANAVAQVLAPQVAKLATEYTHVFGPSTTFGKDLMPCVAALLGVAQVSDVMAVEGSHVFKRPIYAGNAIVTVEAPAGHAVVATVRAASWPEAARGGNAGIEPITVDAALPAHTRFVGLAAGKSDRPDLQSARRVVSGGRGVGSKENFRIIYDLADKLGAAVGASRAAVDAGYVPNELQVGQTGKIIAPELYVAVGISGAIQHLTGIKDAGTIVAINKDGEAPIFEVADIGLVGDLFKLLPELEAALAG</sequence>
<evidence type="ECO:0000256" key="3">
    <source>
        <dbReference type="ARBA" id="ARBA00022630"/>
    </source>
</evidence>
<dbReference type="InterPro" id="IPR029035">
    <property type="entry name" value="DHS-like_NAD/FAD-binding_dom"/>
</dbReference>
<dbReference type="Pfam" id="PF00766">
    <property type="entry name" value="ETF_alpha"/>
    <property type="match status" value="1"/>
</dbReference>
<gene>
    <name evidence="7" type="ORF">MQC88_12105</name>
</gene>
<dbReference type="InterPro" id="IPR001308">
    <property type="entry name" value="ETF_a/FixB"/>
</dbReference>
<dbReference type="SUPFAM" id="SSF52467">
    <property type="entry name" value="DHS-like NAD/FAD-binding domain"/>
    <property type="match status" value="1"/>
</dbReference>
<keyword evidence="8" id="KW-1185">Reference proteome</keyword>
<dbReference type="InterPro" id="IPR018206">
    <property type="entry name" value="ETF_asu_C_CS"/>
</dbReference>
<evidence type="ECO:0000313" key="7">
    <source>
        <dbReference type="EMBL" id="MCJ0826686.1"/>
    </source>
</evidence>
<dbReference type="PROSITE" id="PS00696">
    <property type="entry name" value="ETF_ALPHA"/>
    <property type="match status" value="1"/>
</dbReference>
<dbReference type="CDD" id="cd01715">
    <property type="entry name" value="ETF_alpha"/>
    <property type="match status" value="1"/>
</dbReference>
<dbReference type="Gene3D" id="3.40.50.1220">
    <property type="entry name" value="TPP-binding domain"/>
    <property type="match status" value="1"/>
</dbReference>
<evidence type="ECO:0000256" key="4">
    <source>
        <dbReference type="ARBA" id="ARBA00022827"/>
    </source>
</evidence>
<dbReference type="InterPro" id="IPR014731">
    <property type="entry name" value="ETF_asu_C"/>
</dbReference>
<keyword evidence="3" id="KW-0285">Flavoprotein</keyword>
<name>A0ABT0A6U4_9GAMM</name>
<dbReference type="Pfam" id="PF01012">
    <property type="entry name" value="ETF"/>
    <property type="match status" value="1"/>
</dbReference>
<dbReference type="Proteomes" id="UP001165423">
    <property type="component" value="Unassembled WGS sequence"/>
</dbReference>
<evidence type="ECO:0000313" key="8">
    <source>
        <dbReference type="Proteomes" id="UP001165423"/>
    </source>
</evidence>
<dbReference type="InterPro" id="IPR033947">
    <property type="entry name" value="ETF_alpha_N"/>
</dbReference>
<dbReference type="PANTHER" id="PTHR43153">
    <property type="entry name" value="ELECTRON TRANSFER FLAVOPROTEIN ALPHA"/>
    <property type="match status" value="1"/>
</dbReference>
<dbReference type="PIRSF" id="PIRSF000089">
    <property type="entry name" value="Electra_flavoP_a"/>
    <property type="match status" value="1"/>
</dbReference>
<dbReference type="InterPro" id="IPR014729">
    <property type="entry name" value="Rossmann-like_a/b/a_fold"/>
</dbReference>
<evidence type="ECO:0000256" key="2">
    <source>
        <dbReference type="ARBA" id="ARBA00022448"/>
    </source>
</evidence>
<proteinExistence type="inferred from homology"/>
<evidence type="ECO:0000256" key="1">
    <source>
        <dbReference type="ARBA" id="ARBA00005817"/>
    </source>
</evidence>
<accession>A0ABT0A6U4</accession>
<feature type="domain" description="Electron transfer flavoprotein alpha/beta-subunit N-terminal" evidence="6">
    <location>
        <begin position="4"/>
        <end position="185"/>
    </location>
</feature>
<comment type="similarity">
    <text evidence="1">Belongs to the ETF alpha-subunit/FixB family.</text>
</comment>
<evidence type="ECO:0000259" key="6">
    <source>
        <dbReference type="SMART" id="SM00893"/>
    </source>
</evidence>
<organism evidence="7 8">
    <name type="scientific">Cognatiluteimonas sedimenti</name>
    <dbReference type="NCBI Taxonomy" id="2927791"/>
    <lineage>
        <taxon>Bacteria</taxon>
        <taxon>Pseudomonadati</taxon>
        <taxon>Pseudomonadota</taxon>
        <taxon>Gammaproteobacteria</taxon>
        <taxon>Lysobacterales</taxon>
        <taxon>Lysobacteraceae</taxon>
        <taxon>Cognatiluteimonas</taxon>
    </lineage>
</organism>
<dbReference type="RefSeq" id="WP_243322436.1">
    <property type="nucleotide sequence ID" value="NZ_JALGCL010000005.1"/>
</dbReference>
<keyword evidence="4" id="KW-0274">FAD</keyword>
<keyword evidence="5" id="KW-0249">Electron transport</keyword>
<dbReference type="EMBL" id="JALGCL010000005">
    <property type="protein sequence ID" value="MCJ0826686.1"/>
    <property type="molecule type" value="Genomic_DNA"/>
</dbReference>
<reference evidence="7 8" key="1">
    <citation type="submission" date="2022-03" db="EMBL/GenBank/DDBJ databases">
        <title>Luteimonas soily sp. nov., a novel bacterium isolated from the soil.</title>
        <authorList>
            <person name="Zhang X."/>
        </authorList>
    </citation>
    <scope>NUCLEOTIDE SEQUENCE [LARGE SCALE GENOMIC DNA]</scope>
    <source>
        <strain evidence="7 8">50</strain>
    </source>
</reference>
<dbReference type="PANTHER" id="PTHR43153:SF1">
    <property type="entry name" value="ELECTRON TRANSFER FLAVOPROTEIN SUBUNIT ALPHA, MITOCHONDRIAL"/>
    <property type="match status" value="1"/>
</dbReference>
<keyword evidence="2" id="KW-0813">Transport</keyword>
<dbReference type="InterPro" id="IPR014730">
    <property type="entry name" value="ETF_a/b_N"/>
</dbReference>
<dbReference type="SMART" id="SM00893">
    <property type="entry name" value="ETF"/>
    <property type="match status" value="1"/>
</dbReference>